<sequence>MRTRTYEVIHGKNQKKIMEDGFISALVVSRMNTTSCGQIITHRTNFKCRSLNNTAMVMTMQAIRRSMLLLLEYVHVVVE</sequence>
<dbReference type="Proteomes" id="UP000607653">
    <property type="component" value="Unassembled WGS sequence"/>
</dbReference>
<organism evidence="1 2">
    <name type="scientific">Nelumbo nucifera</name>
    <name type="common">Sacred lotus</name>
    <dbReference type="NCBI Taxonomy" id="4432"/>
    <lineage>
        <taxon>Eukaryota</taxon>
        <taxon>Viridiplantae</taxon>
        <taxon>Streptophyta</taxon>
        <taxon>Embryophyta</taxon>
        <taxon>Tracheophyta</taxon>
        <taxon>Spermatophyta</taxon>
        <taxon>Magnoliopsida</taxon>
        <taxon>Proteales</taxon>
        <taxon>Nelumbonaceae</taxon>
        <taxon>Nelumbo</taxon>
    </lineage>
</organism>
<name>A0A822XS03_NELNU</name>
<gene>
    <name evidence="1" type="ORF">HUJ06_023364</name>
</gene>
<comment type="caution">
    <text evidence="1">The sequence shown here is derived from an EMBL/GenBank/DDBJ whole genome shotgun (WGS) entry which is preliminary data.</text>
</comment>
<evidence type="ECO:0000313" key="2">
    <source>
        <dbReference type="Proteomes" id="UP000607653"/>
    </source>
</evidence>
<dbReference type="EMBL" id="DUZY01000001">
    <property type="protein sequence ID" value="DAD21901.1"/>
    <property type="molecule type" value="Genomic_DNA"/>
</dbReference>
<keyword evidence="2" id="KW-1185">Reference proteome</keyword>
<reference evidence="1 2" key="1">
    <citation type="journal article" date="2020" name="Mol. Biol. Evol.">
        <title>Distinct Expression and Methylation Patterns for Genes with Different Fates following a Single Whole-Genome Duplication in Flowering Plants.</title>
        <authorList>
            <person name="Shi T."/>
            <person name="Rahmani R.S."/>
            <person name="Gugger P.F."/>
            <person name="Wang M."/>
            <person name="Li H."/>
            <person name="Zhang Y."/>
            <person name="Li Z."/>
            <person name="Wang Q."/>
            <person name="Van de Peer Y."/>
            <person name="Marchal K."/>
            <person name="Chen J."/>
        </authorList>
    </citation>
    <scope>NUCLEOTIDE SEQUENCE [LARGE SCALE GENOMIC DNA]</scope>
    <source>
        <tissue evidence="1">Leaf</tissue>
    </source>
</reference>
<accession>A0A822XS03</accession>
<dbReference type="AlphaFoldDB" id="A0A822XS03"/>
<evidence type="ECO:0000313" key="1">
    <source>
        <dbReference type="EMBL" id="DAD21901.1"/>
    </source>
</evidence>
<protein>
    <submittedName>
        <fullName evidence="1">Uncharacterized protein</fullName>
    </submittedName>
</protein>
<proteinExistence type="predicted"/>